<evidence type="ECO:0000313" key="4">
    <source>
        <dbReference type="Proteomes" id="UP000700596"/>
    </source>
</evidence>
<dbReference type="AlphaFoldDB" id="A0A9P9DCL3"/>
<organism evidence="3 4">
    <name type="scientific">Dendryphion nanum</name>
    <dbReference type="NCBI Taxonomy" id="256645"/>
    <lineage>
        <taxon>Eukaryota</taxon>
        <taxon>Fungi</taxon>
        <taxon>Dikarya</taxon>
        <taxon>Ascomycota</taxon>
        <taxon>Pezizomycotina</taxon>
        <taxon>Dothideomycetes</taxon>
        <taxon>Pleosporomycetidae</taxon>
        <taxon>Pleosporales</taxon>
        <taxon>Torulaceae</taxon>
        <taxon>Dendryphion</taxon>
    </lineage>
</organism>
<dbReference type="OrthoDB" id="71307at2759"/>
<evidence type="ECO:0000256" key="1">
    <source>
        <dbReference type="SAM" id="MobiDB-lite"/>
    </source>
</evidence>
<feature type="region of interest" description="Disordered" evidence="1">
    <location>
        <begin position="229"/>
        <end position="263"/>
    </location>
</feature>
<evidence type="ECO:0000313" key="3">
    <source>
        <dbReference type="EMBL" id="KAH7117990.1"/>
    </source>
</evidence>
<proteinExistence type="predicted"/>
<name>A0A9P9DCL3_9PLEO</name>
<reference evidence="3" key="1">
    <citation type="journal article" date="2021" name="Nat. Commun.">
        <title>Genetic determinants of endophytism in the Arabidopsis root mycobiome.</title>
        <authorList>
            <person name="Mesny F."/>
            <person name="Miyauchi S."/>
            <person name="Thiergart T."/>
            <person name="Pickel B."/>
            <person name="Atanasova L."/>
            <person name="Karlsson M."/>
            <person name="Huettel B."/>
            <person name="Barry K.W."/>
            <person name="Haridas S."/>
            <person name="Chen C."/>
            <person name="Bauer D."/>
            <person name="Andreopoulos W."/>
            <person name="Pangilinan J."/>
            <person name="LaButti K."/>
            <person name="Riley R."/>
            <person name="Lipzen A."/>
            <person name="Clum A."/>
            <person name="Drula E."/>
            <person name="Henrissat B."/>
            <person name="Kohler A."/>
            <person name="Grigoriev I.V."/>
            <person name="Martin F.M."/>
            <person name="Hacquard S."/>
        </authorList>
    </citation>
    <scope>NUCLEOTIDE SEQUENCE</scope>
    <source>
        <strain evidence="3">MPI-CAGE-CH-0243</strain>
    </source>
</reference>
<protein>
    <recommendedName>
        <fullName evidence="2">SPT23/MGA2-like DNA-binding domain-containing protein</fullName>
    </recommendedName>
</protein>
<dbReference type="InterPro" id="IPR057962">
    <property type="entry name" value="SPT23_MGA2_DBD"/>
</dbReference>
<dbReference type="Proteomes" id="UP000700596">
    <property type="component" value="Unassembled WGS sequence"/>
</dbReference>
<evidence type="ECO:0000259" key="2">
    <source>
        <dbReference type="Pfam" id="PF25603"/>
    </source>
</evidence>
<comment type="caution">
    <text evidence="3">The sequence shown here is derived from an EMBL/GenBank/DDBJ whole genome shotgun (WGS) entry which is preliminary data.</text>
</comment>
<accession>A0A9P9DCL3</accession>
<feature type="region of interest" description="Disordered" evidence="1">
    <location>
        <begin position="514"/>
        <end position="568"/>
    </location>
</feature>
<sequence>MDNRFHYPPLDRNTVNPADLHSEPFSSEAFENLCDGLADHTGLVDLPAHDSAIDLTQHLDAPLAALPHLWNTPLRLDPISTSPGPLFELGGSQSSNTPSPTADLIFSNANSPGEFLRDHSHVTSREPSTDLTAHNSKPSTADMATVTLHADKTKTRAETQIKVNLILDPLDPKFEFISFPRQTMAKPKLLCSPEEIEEFNAKGDTVHMTLMLVCATAIDPPEKREQALRRARGDEEIPRRPEGMSLGEVDKDDPSHPQNGGEVLICDGCKERERKRYDRKKKKADDELEWLGFEAQRVIMINDKEYKKLKEVDSSQDQMYSARAKQVEFAMRIACYCRHQEEKAPMGYRVIFTFKDGANHLVAQYVSDVFQITDDHKNKDMSSDMPPAAAMGHFVPQAHYVPSSVGMPPAYQFTQHAPGMYSQPQTPSMPVFPVAMSPIETQFSQPTTPSTLPLRQQAFAPSSTTAVPLRYPRQMPLQRYDVPMTSPTAQINPEAAAYMPRPVSMESFNFAGNNNNNNNFSPTYQYQSQGFSSAPHSAVSTPLNLSRPASPTWEQGPSQRRFQAPYHF</sequence>
<gene>
    <name evidence="3" type="ORF">B0J11DRAFT_441952</name>
</gene>
<feature type="compositionally biased region" description="Basic and acidic residues" evidence="1">
    <location>
        <begin position="229"/>
        <end position="255"/>
    </location>
</feature>
<dbReference type="Pfam" id="PF25603">
    <property type="entry name" value="SPT23_MGA2_DBD"/>
    <property type="match status" value="1"/>
</dbReference>
<keyword evidence="4" id="KW-1185">Reference proteome</keyword>
<dbReference type="EMBL" id="JAGMWT010000013">
    <property type="protein sequence ID" value="KAH7117990.1"/>
    <property type="molecule type" value="Genomic_DNA"/>
</dbReference>
<feature type="domain" description="SPT23/MGA2-like DNA-binding" evidence="2">
    <location>
        <begin position="261"/>
        <end position="377"/>
    </location>
</feature>
<feature type="compositionally biased region" description="Polar residues" evidence="1">
    <location>
        <begin position="520"/>
        <end position="561"/>
    </location>
</feature>